<accession>X0T4S4</accession>
<feature type="domain" description="Bacterial repeat" evidence="1">
    <location>
        <begin position="1"/>
        <end position="67"/>
    </location>
</feature>
<dbReference type="Pfam" id="PF00404">
    <property type="entry name" value="Dockerin_1"/>
    <property type="match status" value="1"/>
</dbReference>
<dbReference type="InterPro" id="IPR044060">
    <property type="entry name" value="Bacterial_rp_domain"/>
</dbReference>
<evidence type="ECO:0000313" key="2">
    <source>
        <dbReference type="EMBL" id="GAF88229.1"/>
    </source>
</evidence>
<dbReference type="SUPFAM" id="SSF63446">
    <property type="entry name" value="Type I dockerin domain"/>
    <property type="match status" value="1"/>
</dbReference>
<gene>
    <name evidence="2" type="ORF">S01H1_20579</name>
</gene>
<name>X0T4S4_9ZZZZ</name>
<organism evidence="2">
    <name type="scientific">marine sediment metagenome</name>
    <dbReference type="NCBI Taxonomy" id="412755"/>
    <lineage>
        <taxon>unclassified sequences</taxon>
        <taxon>metagenomes</taxon>
        <taxon>ecological metagenomes</taxon>
    </lineage>
</organism>
<reference evidence="2" key="1">
    <citation type="journal article" date="2014" name="Front. Microbiol.">
        <title>High frequency of phylogenetically diverse reductive dehalogenase-homologous genes in deep subseafloor sedimentary metagenomes.</title>
        <authorList>
            <person name="Kawai M."/>
            <person name="Futagami T."/>
            <person name="Toyoda A."/>
            <person name="Takaki Y."/>
            <person name="Nishi S."/>
            <person name="Hori S."/>
            <person name="Arai W."/>
            <person name="Tsubouchi T."/>
            <person name="Morono Y."/>
            <person name="Uchiyama I."/>
            <person name="Ito T."/>
            <person name="Fujiyama A."/>
            <person name="Inagaki F."/>
            <person name="Takami H."/>
        </authorList>
    </citation>
    <scope>NUCLEOTIDE SEQUENCE</scope>
    <source>
        <strain evidence="2">Expedition CK06-06</strain>
    </source>
</reference>
<dbReference type="GO" id="GO:0000272">
    <property type="term" value="P:polysaccharide catabolic process"/>
    <property type="evidence" value="ECO:0007669"/>
    <property type="project" value="InterPro"/>
</dbReference>
<dbReference type="Gene3D" id="1.10.1330.10">
    <property type="entry name" value="Dockerin domain"/>
    <property type="match status" value="1"/>
</dbReference>
<dbReference type="AlphaFoldDB" id="X0T4S4"/>
<evidence type="ECO:0000259" key="1">
    <source>
        <dbReference type="Pfam" id="PF18998"/>
    </source>
</evidence>
<dbReference type="InterPro" id="IPR036439">
    <property type="entry name" value="Dockerin_dom_sf"/>
</dbReference>
<dbReference type="PROSITE" id="PS00018">
    <property type="entry name" value="EF_HAND_1"/>
    <property type="match status" value="2"/>
</dbReference>
<protein>
    <recommendedName>
        <fullName evidence="1">Bacterial repeat domain-containing protein</fullName>
    </recommendedName>
</protein>
<feature type="domain" description="Bacterial repeat" evidence="1">
    <location>
        <begin position="70"/>
        <end position="137"/>
    </location>
</feature>
<feature type="non-terminal residue" evidence="2">
    <location>
        <position position="1"/>
    </location>
</feature>
<dbReference type="InterPro" id="IPR018247">
    <property type="entry name" value="EF_Hand_1_Ca_BS"/>
</dbReference>
<comment type="caution">
    <text evidence="2">The sequence shown here is derived from an EMBL/GenBank/DDBJ whole genome shotgun (WGS) entry which is preliminary data.</text>
</comment>
<proteinExistence type="predicted"/>
<dbReference type="EMBL" id="BARS01011281">
    <property type="protein sequence ID" value="GAF88229.1"/>
    <property type="molecule type" value="Genomic_DNA"/>
</dbReference>
<dbReference type="Pfam" id="PF18998">
    <property type="entry name" value="Flg_new_2"/>
    <property type="match status" value="2"/>
</dbReference>
<dbReference type="InterPro" id="IPR002105">
    <property type="entry name" value="Dockerin_1_rpt"/>
</dbReference>
<sequence length="197" mass="19891">YTLTVTNGTGGGSYEEDDVAGISADPPASGKAFATWVGDIAYVADQLAAETTVTMPADDVAVTAAYVSAYTLTVNSGSGDGQYTAGTVVNVDADAPGTNLQFDAWTGDTGGIADVDAASTTITMSATDAEITATYRAVLPGDVNGDGFVGGTDLDFILGDWGHSGTEIIYPAADINNDGFVGGTDLDYVLSDWGKSG</sequence>
<dbReference type="GO" id="GO:0004553">
    <property type="term" value="F:hydrolase activity, hydrolyzing O-glycosyl compounds"/>
    <property type="evidence" value="ECO:0007669"/>
    <property type="project" value="InterPro"/>
</dbReference>